<name>A0A7Y0A3U4_9FLAO</name>
<gene>
    <name evidence="1" type="ORF">HHL20_02095</name>
</gene>
<evidence type="ECO:0008006" key="3">
    <source>
        <dbReference type="Google" id="ProtNLM"/>
    </source>
</evidence>
<comment type="caution">
    <text evidence="1">The sequence shown here is derived from an EMBL/GenBank/DDBJ whole genome shotgun (WGS) entry which is preliminary data.</text>
</comment>
<dbReference type="AlphaFoldDB" id="A0A7Y0A3U4"/>
<organism evidence="1 2">
    <name type="scientific">Chryseobacterium cheonjiense</name>
    <dbReference type="NCBI Taxonomy" id="2728845"/>
    <lineage>
        <taxon>Bacteria</taxon>
        <taxon>Pseudomonadati</taxon>
        <taxon>Bacteroidota</taxon>
        <taxon>Flavobacteriia</taxon>
        <taxon>Flavobacteriales</taxon>
        <taxon>Weeksellaceae</taxon>
        <taxon>Chryseobacterium group</taxon>
        <taxon>Chryseobacterium</taxon>
    </lineage>
</organism>
<dbReference type="RefSeq" id="WP_169229537.1">
    <property type="nucleotide sequence ID" value="NZ_JABBGF010000001.1"/>
</dbReference>
<keyword evidence="2" id="KW-1185">Reference proteome</keyword>
<evidence type="ECO:0000313" key="1">
    <source>
        <dbReference type="EMBL" id="NML56128.1"/>
    </source>
</evidence>
<dbReference type="InterPro" id="IPR035093">
    <property type="entry name" value="RelE/ParE_toxin_dom_sf"/>
</dbReference>
<proteinExistence type="predicted"/>
<dbReference type="EMBL" id="JABBGF010000001">
    <property type="protein sequence ID" value="NML56128.1"/>
    <property type="molecule type" value="Genomic_DNA"/>
</dbReference>
<dbReference type="Gene3D" id="3.30.2310.20">
    <property type="entry name" value="RelE-like"/>
    <property type="match status" value="1"/>
</dbReference>
<evidence type="ECO:0000313" key="2">
    <source>
        <dbReference type="Proteomes" id="UP000552615"/>
    </source>
</evidence>
<protein>
    <recommendedName>
        <fullName evidence="3">Type II toxin-antitoxin system RelE/ParE family toxin</fullName>
    </recommendedName>
</protein>
<sequence>MKITISETAKISLKEIIDFLNIKWTIKEITVLENDIKKFRQTLKDDIVKHPSLEQFPNIKYTLIVKKQVQLMYEVKTDEIVIKLFWHCRRDPIKLKQILTENKQ</sequence>
<dbReference type="Proteomes" id="UP000552615">
    <property type="component" value="Unassembled WGS sequence"/>
</dbReference>
<reference evidence="1 2" key="1">
    <citation type="submission" date="2020-04" db="EMBL/GenBank/DDBJ databases">
        <title>Chryseobacterium sp. RJ-7-14 sp. nov., isolated from Jeju soil.</title>
        <authorList>
            <person name="Dahal R.H."/>
            <person name="Chaudhary D.K."/>
        </authorList>
    </citation>
    <scope>NUCLEOTIDE SEQUENCE [LARGE SCALE GENOMIC DNA]</scope>
    <source>
        <strain evidence="1 2">RJ-7-14</strain>
    </source>
</reference>
<accession>A0A7Y0A3U4</accession>